<protein>
    <submittedName>
        <fullName evidence="1">Uncharacterized protein</fullName>
    </submittedName>
</protein>
<dbReference type="AlphaFoldDB" id="A0A0A9EBS8"/>
<accession>A0A0A9EBS8</accession>
<name>A0A0A9EBS8_ARUDO</name>
<proteinExistence type="predicted"/>
<sequence length="39" mass="4390">MKMLVLVSHQPSTCFLLHSYSFAILSCQKKSWTCTSGLL</sequence>
<reference evidence="1" key="1">
    <citation type="submission" date="2014-09" db="EMBL/GenBank/DDBJ databases">
        <authorList>
            <person name="Magalhaes I.L.F."/>
            <person name="Oliveira U."/>
            <person name="Santos F.R."/>
            <person name="Vidigal T.H.D.A."/>
            <person name="Brescovit A.D."/>
            <person name="Santos A.J."/>
        </authorList>
    </citation>
    <scope>NUCLEOTIDE SEQUENCE</scope>
    <source>
        <tissue evidence="1">Shoot tissue taken approximately 20 cm above the soil surface</tissue>
    </source>
</reference>
<dbReference type="EMBL" id="GBRH01199726">
    <property type="protein sequence ID" value="JAD98169.1"/>
    <property type="molecule type" value="Transcribed_RNA"/>
</dbReference>
<reference evidence="1" key="2">
    <citation type="journal article" date="2015" name="Data Brief">
        <title>Shoot transcriptome of the giant reed, Arundo donax.</title>
        <authorList>
            <person name="Barrero R.A."/>
            <person name="Guerrero F.D."/>
            <person name="Moolhuijzen P."/>
            <person name="Goolsby J.A."/>
            <person name="Tidwell J."/>
            <person name="Bellgard S.E."/>
            <person name="Bellgard M.I."/>
        </authorList>
    </citation>
    <scope>NUCLEOTIDE SEQUENCE</scope>
    <source>
        <tissue evidence="1">Shoot tissue taken approximately 20 cm above the soil surface</tissue>
    </source>
</reference>
<organism evidence="1">
    <name type="scientific">Arundo donax</name>
    <name type="common">Giant reed</name>
    <name type="synonym">Donax arundinaceus</name>
    <dbReference type="NCBI Taxonomy" id="35708"/>
    <lineage>
        <taxon>Eukaryota</taxon>
        <taxon>Viridiplantae</taxon>
        <taxon>Streptophyta</taxon>
        <taxon>Embryophyta</taxon>
        <taxon>Tracheophyta</taxon>
        <taxon>Spermatophyta</taxon>
        <taxon>Magnoliopsida</taxon>
        <taxon>Liliopsida</taxon>
        <taxon>Poales</taxon>
        <taxon>Poaceae</taxon>
        <taxon>PACMAD clade</taxon>
        <taxon>Arundinoideae</taxon>
        <taxon>Arundineae</taxon>
        <taxon>Arundo</taxon>
    </lineage>
</organism>
<evidence type="ECO:0000313" key="1">
    <source>
        <dbReference type="EMBL" id="JAD98169.1"/>
    </source>
</evidence>
<dbReference type="PROSITE" id="PS51257">
    <property type="entry name" value="PROKAR_LIPOPROTEIN"/>
    <property type="match status" value="1"/>
</dbReference>